<keyword evidence="2" id="KW-0863">Zinc-finger</keyword>
<evidence type="ECO:0000256" key="3">
    <source>
        <dbReference type="PROSITE-ProRule" id="PRU00192"/>
    </source>
</evidence>
<keyword evidence="2" id="KW-0862">Zinc</keyword>
<protein>
    <recommendedName>
        <fullName evidence="8">C2H2-type domain-containing protein</fullName>
    </recommendedName>
</protein>
<dbReference type="PROSITE" id="PS50002">
    <property type="entry name" value="SH3"/>
    <property type="match status" value="1"/>
</dbReference>
<dbReference type="InterPro" id="IPR001452">
    <property type="entry name" value="SH3_domain"/>
</dbReference>
<dbReference type="Gene3D" id="3.30.160.60">
    <property type="entry name" value="Classic Zinc Finger"/>
    <property type="match status" value="1"/>
</dbReference>
<feature type="domain" description="C2H2-type" evidence="5">
    <location>
        <begin position="188"/>
        <end position="217"/>
    </location>
</feature>
<dbReference type="GO" id="GO:0008270">
    <property type="term" value="F:zinc ion binding"/>
    <property type="evidence" value="ECO:0007669"/>
    <property type="project" value="UniProtKB-KW"/>
</dbReference>
<dbReference type="Gene3D" id="2.30.30.40">
    <property type="entry name" value="SH3 Domains"/>
    <property type="match status" value="1"/>
</dbReference>
<accession>A0A210QU90</accession>
<dbReference type="SUPFAM" id="SSF57667">
    <property type="entry name" value="beta-beta-alpha zinc fingers"/>
    <property type="match status" value="1"/>
</dbReference>
<comment type="caution">
    <text evidence="6">The sequence shown here is derived from an EMBL/GenBank/DDBJ whole genome shotgun (WGS) entry which is preliminary data.</text>
</comment>
<dbReference type="EMBL" id="NEDP02001829">
    <property type="protein sequence ID" value="OWF52323.1"/>
    <property type="molecule type" value="Genomic_DNA"/>
</dbReference>
<dbReference type="InterPro" id="IPR036028">
    <property type="entry name" value="SH3-like_dom_sf"/>
</dbReference>
<dbReference type="PROSITE" id="PS00028">
    <property type="entry name" value="ZINC_FINGER_C2H2_1"/>
    <property type="match status" value="1"/>
</dbReference>
<keyword evidence="7" id="KW-1185">Reference proteome</keyword>
<evidence type="ECO:0008006" key="8">
    <source>
        <dbReference type="Google" id="ProtNLM"/>
    </source>
</evidence>
<reference evidence="6 7" key="1">
    <citation type="journal article" date="2017" name="Nat. Ecol. Evol.">
        <title>Scallop genome provides insights into evolution of bilaterian karyotype and development.</title>
        <authorList>
            <person name="Wang S."/>
            <person name="Zhang J."/>
            <person name="Jiao W."/>
            <person name="Li J."/>
            <person name="Xun X."/>
            <person name="Sun Y."/>
            <person name="Guo X."/>
            <person name="Huan P."/>
            <person name="Dong B."/>
            <person name="Zhang L."/>
            <person name="Hu X."/>
            <person name="Sun X."/>
            <person name="Wang J."/>
            <person name="Zhao C."/>
            <person name="Wang Y."/>
            <person name="Wang D."/>
            <person name="Huang X."/>
            <person name="Wang R."/>
            <person name="Lv J."/>
            <person name="Li Y."/>
            <person name="Zhang Z."/>
            <person name="Liu B."/>
            <person name="Lu W."/>
            <person name="Hui Y."/>
            <person name="Liang J."/>
            <person name="Zhou Z."/>
            <person name="Hou R."/>
            <person name="Li X."/>
            <person name="Liu Y."/>
            <person name="Li H."/>
            <person name="Ning X."/>
            <person name="Lin Y."/>
            <person name="Zhao L."/>
            <person name="Xing Q."/>
            <person name="Dou J."/>
            <person name="Li Y."/>
            <person name="Mao J."/>
            <person name="Guo H."/>
            <person name="Dou H."/>
            <person name="Li T."/>
            <person name="Mu C."/>
            <person name="Jiang W."/>
            <person name="Fu Q."/>
            <person name="Fu X."/>
            <person name="Miao Y."/>
            <person name="Liu J."/>
            <person name="Yu Q."/>
            <person name="Li R."/>
            <person name="Liao H."/>
            <person name="Li X."/>
            <person name="Kong Y."/>
            <person name="Jiang Z."/>
            <person name="Chourrout D."/>
            <person name="Li R."/>
            <person name="Bao Z."/>
        </authorList>
    </citation>
    <scope>NUCLEOTIDE SEQUENCE [LARGE SCALE GENOMIC DNA]</scope>
    <source>
        <strain evidence="6 7">PY_sf001</strain>
    </source>
</reference>
<evidence type="ECO:0000313" key="6">
    <source>
        <dbReference type="EMBL" id="OWF52323.1"/>
    </source>
</evidence>
<dbReference type="AlphaFoldDB" id="A0A210QU90"/>
<evidence type="ECO:0000256" key="2">
    <source>
        <dbReference type="PROSITE-ProRule" id="PRU00042"/>
    </source>
</evidence>
<keyword evidence="2" id="KW-0479">Metal-binding</keyword>
<organism evidence="6 7">
    <name type="scientific">Mizuhopecten yessoensis</name>
    <name type="common">Japanese scallop</name>
    <name type="synonym">Patinopecten yessoensis</name>
    <dbReference type="NCBI Taxonomy" id="6573"/>
    <lineage>
        <taxon>Eukaryota</taxon>
        <taxon>Metazoa</taxon>
        <taxon>Spiralia</taxon>
        <taxon>Lophotrochozoa</taxon>
        <taxon>Mollusca</taxon>
        <taxon>Bivalvia</taxon>
        <taxon>Autobranchia</taxon>
        <taxon>Pteriomorphia</taxon>
        <taxon>Pectinida</taxon>
        <taxon>Pectinoidea</taxon>
        <taxon>Pectinidae</taxon>
        <taxon>Mizuhopecten</taxon>
    </lineage>
</organism>
<proteinExistence type="predicted"/>
<keyword evidence="1 3" id="KW-0728">SH3 domain</keyword>
<name>A0A210QU90_MIZYE</name>
<dbReference type="PROSITE" id="PS50157">
    <property type="entry name" value="ZINC_FINGER_C2H2_2"/>
    <property type="match status" value="1"/>
</dbReference>
<dbReference type="Pfam" id="PF12874">
    <property type="entry name" value="zf-met"/>
    <property type="match status" value="1"/>
</dbReference>
<gene>
    <name evidence="6" type="ORF">KP79_PYT00607</name>
</gene>
<dbReference type="SUPFAM" id="SSF50044">
    <property type="entry name" value="SH3-domain"/>
    <property type="match status" value="1"/>
</dbReference>
<dbReference type="InterPro" id="IPR013087">
    <property type="entry name" value="Znf_C2H2_type"/>
</dbReference>
<dbReference type="Proteomes" id="UP000242188">
    <property type="component" value="Unassembled WGS sequence"/>
</dbReference>
<evidence type="ECO:0000259" key="5">
    <source>
        <dbReference type="PROSITE" id="PS50157"/>
    </source>
</evidence>
<sequence length="223" mass="25043">MPARRAQRCGCGRGVFGLIDWTTPLRRPAALKNFQDAPVSPGVTSPQSCTSPFSPFPISPGNAVGSWADAMESPSAKKFKCGDKLLMKYSYTANEDSPLDQPELNVCQQDYIEFVCFHADNQLWSRVCNANGKEGYVPTDYLMIVEEQVNSLPWLPKSAEVQQEKVEYKPYKSAYQSNMAKESSKQQYTCDICCREFNGPLPYNAHMKSKAHMEEVMLLEDNS</sequence>
<evidence type="ECO:0000256" key="1">
    <source>
        <dbReference type="ARBA" id="ARBA00022443"/>
    </source>
</evidence>
<evidence type="ECO:0000313" key="7">
    <source>
        <dbReference type="Proteomes" id="UP000242188"/>
    </source>
</evidence>
<evidence type="ECO:0000259" key="4">
    <source>
        <dbReference type="PROSITE" id="PS50002"/>
    </source>
</evidence>
<dbReference type="OrthoDB" id="5971719at2759"/>
<feature type="domain" description="SH3" evidence="4">
    <location>
        <begin position="80"/>
        <end position="147"/>
    </location>
</feature>
<dbReference type="InterPro" id="IPR036236">
    <property type="entry name" value="Znf_C2H2_sf"/>
</dbReference>